<proteinExistence type="inferred from homology"/>
<dbReference type="InterPro" id="IPR006103">
    <property type="entry name" value="Glyco_hydro_2_cat"/>
</dbReference>
<dbReference type="InterPro" id="IPR036156">
    <property type="entry name" value="Beta-gal/glucu_dom_sf"/>
</dbReference>
<dbReference type="GO" id="GO:0004553">
    <property type="term" value="F:hydrolase activity, hydrolyzing O-glycosyl compounds"/>
    <property type="evidence" value="ECO:0007669"/>
    <property type="project" value="InterPro"/>
</dbReference>
<feature type="domain" description="DUF4982" evidence="8">
    <location>
        <begin position="642"/>
        <end position="699"/>
    </location>
</feature>
<dbReference type="EMBL" id="SRXT01000003">
    <property type="protein sequence ID" value="TGX54316.1"/>
    <property type="molecule type" value="Genomic_DNA"/>
</dbReference>
<evidence type="ECO:0000259" key="7">
    <source>
        <dbReference type="Pfam" id="PF02837"/>
    </source>
</evidence>
<feature type="domain" description="Glycoside hydrolase family 2 immunoglobulin-like beta-sandwich" evidence="5">
    <location>
        <begin position="233"/>
        <end position="338"/>
    </location>
</feature>
<gene>
    <name evidence="10" type="ORF">E5A73_09430</name>
</gene>
<dbReference type="PROSITE" id="PS00608">
    <property type="entry name" value="GLYCOSYL_HYDROL_F2_2"/>
    <property type="match status" value="1"/>
</dbReference>
<protein>
    <submittedName>
        <fullName evidence="10">Glycoside hydrolase family 2 protein</fullName>
    </submittedName>
</protein>
<evidence type="ECO:0000313" key="10">
    <source>
        <dbReference type="EMBL" id="TGX54316.1"/>
    </source>
</evidence>
<dbReference type="InterPro" id="IPR032311">
    <property type="entry name" value="DUF4982"/>
</dbReference>
<dbReference type="AlphaFoldDB" id="A0A4S1XH00"/>
<dbReference type="InterPro" id="IPR048230">
    <property type="entry name" value="GalA-like"/>
</dbReference>
<dbReference type="InterPro" id="IPR040605">
    <property type="entry name" value="Glyco_hydro2_dom5"/>
</dbReference>
<dbReference type="GO" id="GO:0005975">
    <property type="term" value="P:carbohydrate metabolic process"/>
    <property type="evidence" value="ECO:0007669"/>
    <property type="project" value="InterPro"/>
</dbReference>
<organism evidence="10 11">
    <name type="scientific">Sphingomonas gei</name>
    <dbReference type="NCBI Taxonomy" id="1395960"/>
    <lineage>
        <taxon>Bacteria</taxon>
        <taxon>Pseudomonadati</taxon>
        <taxon>Pseudomonadota</taxon>
        <taxon>Alphaproteobacteria</taxon>
        <taxon>Sphingomonadales</taxon>
        <taxon>Sphingomonadaceae</taxon>
        <taxon>Sphingomonas</taxon>
    </lineage>
</organism>
<dbReference type="Pfam" id="PF16355">
    <property type="entry name" value="DUF4982"/>
    <property type="match status" value="1"/>
</dbReference>
<evidence type="ECO:0000259" key="8">
    <source>
        <dbReference type="Pfam" id="PF16355"/>
    </source>
</evidence>
<evidence type="ECO:0000256" key="2">
    <source>
        <dbReference type="ARBA" id="ARBA00022801"/>
    </source>
</evidence>
<dbReference type="InterPro" id="IPR008979">
    <property type="entry name" value="Galactose-bd-like_sf"/>
</dbReference>
<accession>A0A4S1XH00</accession>
<evidence type="ECO:0000256" key="4">
    <source>
        <dbReference type="SAM" id="MobiDB-lite"/>
    </source>
</evidence>
<evidence type="ECO:0000259" key="9">
    <source>
        <dbReference type="Pfam" id="PF18565"/>
    </source>
</evidence>
<dbReference type="SUPFAM" id="SSF49785">
    <property type="entry name" value="Galactose-binding domain-like"/>
    <property type="match status" value="1"/>
</dbReference>
<evidence type="ECO:0000259" key="5">
    <source>
        <dbReference type="Pfam" id="PF00703"/>
    </source>
</evidence>
<dbReference type="InterPro" id="IPR013783">
    <property type="entry name" value="Ig-like_fold"/>
</dbReference>
<name>A0A4S1XH00_9SPHN</name>
<dbReference type="Pfam" id="PF02836">
    <property type="entry name" value="Glyco_hydro_2_C"/>
    <property type="match status" value="1"/>
</dbReference>
<dbReference type="Gene3D" id="3.20.20.80">
    <property type="entry name" value="Glycosidases"/>
    <property type="match status" value="1"/>
</dbReference>
<dbReference type="SUPFAM" id="SSF51445">
    <property type="entry name" value="(Trans)glycosidases"/>
    <property type="match status" value="1"/>
</dbReference>
<feature type="domain" description="Glycoside hydrolase family 2" evidence="9">
    <location>
        <begin position="712"/>
        <end position="816"/>
    </location>
</feature>
<reference evidence="10 11" key="1">
    <citation type="submission" date="2019-04" db="EMBL/GenBank/DDBJ databases">
        <title>Sphingomonas psychrotolerans sp. nov., isolated from soil in the Tianshan Mountains, Xinjiang, China.</title>
        <authorList>
            <person name="Luo Y."/>
            <person name="Sheng H."/>
        </authorList>
    </citation>
    <scope>NUCLEOTIDE SEQUENCE [LARGE SCALE GENOMIC DNA]</scope>
    <source>
        <strain evidence="10 11">ZFGT-11</strain>
    </source>
</reference>
<dbReference type="OrthoDB" id="9758603at2"/>
<comment type="similarity">
    <text evidence="1">Belongs to the glycosyl hydrolase 2 family.</text>
</comment>
<keyword evidence="11" id="KW-1185">Reference proteome</keyword>
<dbReference type="InterPro" id="IPR017853">
    <property type="entry name" value="GH"/>
</dbReference>
<dbReference type="InterPro" id="IPR051913">
    <property type="entry name" value="GH2_Domain-Containing"/>
</dbReference>
<evidence type="ECO:0000256" key="1">
    <source>
        <dbReference type="ARBA" id="ARBA00007401"/>
    </source>
</evidence>
<sequence>MDRRELLVGGAGALLVTPVSAGTAAARSENADGFPMPAPERNLPTRLPQSDPSRTLLELGWRFHEGDIPVSEPKGHNETYMSVKAGNAPGAAAIAYDDSDWPDVRLPHDWAAAQPFVETANVSQGYRPRGIGWYRRTLRLDPGDRGKAIELHFDGIATNATIWVNGSLVAHNWSGYNSVHVDLTPFARFGDETNIIAVRVDANAKEGWWYEGAGLYRHAWLVRRAPVAIVSDGVHCDPRQAPDGRWRVPVTATLANIERGVAAVTVEATLLDPTGREIATGRTEATVPTLDRVETEVILDAGSPALWSVEKPTLHTVRTRVLRDGLAVDERRIAIGFRSVRFDADKGLFVNDAPVKLKGVCLHQDHAGVGVAIPDALLAWRLERLKAMGCNAIRMSHNAPTAELLDHCDRMGFLVMDENRIFNPAPEFLAQLEWLVRRDRNHPSIILWSVFNEEPMQGTEAGVEMVRRMSAAVRRLDHSRPVTAAMNGSFYNPANVSSVVDVMGFNYYQGDYDKFHRLNPTKPITSSEDTSAFETRGAFATDSAGHVITSYDTEAASWGGTHRDTWKEIAARPFVAGGFVWTGFDYHGEPTPHDWPTISSFFGILDLCGFPKTAFDIHSAHWIDDRPVVAIAPHWTWRGREGEPIKVFVASNAETVELRLNGRDLGVQQVDRIMGNEWTVPYAPGRIEARAMRGGKVVAVAVHETAGAPVALRLTPARSVMAGDDEDAQPITIHAVDARGRHVPTANLMTRFTIEGATLLGVGNGDPNSHESEQFAGPAGTRSLFNGLAQMILRAGNGRGRITVRATAEGLKPATLAIDRADIAPRPQIAPSPPAVMQVRDWQRSAAFAERPDPALAPADGDNNSWDVIRSGQPTPAEARSVWRLYRARVTPWKRIAAEGGVIRFAALGGRAELWIDGTRVAVKDAAATGPMRATIAPGAGPRTIVLLVEAPAAQPSGILGPVGIAPR</sequence>
<dbReference type="Pfam" id="PF18565">
    <property type="entry name" value="Glyco_hydro2_C5"/>
    <property type="match status" value="1"/>
</dbReference>
<dbReference type="InterPro" id="IPR023232">
    <property type="entry name" value="Glyco_hydro_2_AS"/>
</dbReference>
<dbReference type="PANTHER" id="PTHR42732:SF1">
    <property type="entry name" value="BETA-MANNOSIDASE"/>
    <property type="match status" value="1"/>
</dbReference>
<dbReference type="NCBIfam" id="NF041462">
    <property type="entry name" value="GalA"/>
    <property type="match status" value="1"/>
</dbReference>
<comment type="caution">
    <text evidence="10">The sequence shown here is derived from an EMBL/GenBank/DDBJ whole genome shotgun (WGS) entry which is preliminary data.</text>
</comment>
<dbReference type="Proteomes" id="UP000306147">
    <property type="component" value="Unassembled WGS sequence"/>
</dbReference>
<evidence type="ECO:0000313" key="11">
    <source>
        <dbReference type="Proteomes" id="UP000306147"/>
    </source>
</evidence>
<dbReference type="PANTHER" id="PTHR42732">
    <property type="entry name" value="BETA-GALACTOSIDASE"/>
    <property type="match status" value="1"/>
</dbReference>
<dbReference type="Gene3D" id="2.60.120.260">
    <property type="entry name" value="Galactose-binding domain-like"/>
    <property type="match status" value="1"/>
</dbReference>
<dbReference type="Gene3D" id="2.60.40.10">
    <property type="entry name" value="Immunoglobulins"/>
    <property type="match status" value="3"/>
</dbReference>
<dbReference type="InterPro" id="IPR006102">
    <property type="entry name" value="Ig-like_GH2"/>
</dbReference>
<feature type="domain" description="Glycoside hydrolase family 2 catalytic" evidence="6">
    <location>
        <begin position="345"/>
        <end position="582"/>
    </location>
</feature>
<dbReference type="InterPro" id="IPR006101">
    <property type="entry name" value="Glyco_hydro_2"/>
</dbReference>
<dbReference type="Pfam" id="PF02837">
    <property type="entry name" value="Glyco_hydro_2_N"/>
    <property type="match status" value="1"/>
</dbReference>
<dbReference type="Pfam" id="PF00703">
    <property type="entry name" value="Glyco_hydro_2"/>
    <property type="match status" value="1"/>
</dbReference>
<feature type="domain" description="Glycosyl hydrolases family 2 sugar binding" evidence="7">
    <location>
        <begin position="129"/>
        <end position="213"/>
    </location>
</feature>
<dbReference type="RefSeq" id="WP_135963554.1">
    <property type="nucleotide sequence ID" value="NZ_SRXT01000003.1"/>
</dbReference>
<dbReference type="PRINTS" id="PR00132">
    <property type="entry name" value="GLHYDRLASE2"/>
</dbReference>
<evidence type="ECO:0000259" key="6">
    <source>
        <dbReference type="Pfam" id="PF02836"/>
    </source>
</evidence>
<dbReference type="SUPFAM" id="SSF49303">
    <property type="entry name" value="beta-Galactosidase/glucuronidase domain"/>
    <property type="match status" value="1"/>
</dbReference>
<keyword evidence="2 10" id="KW-0378">Hydrolase</keyword>
<dbReference type="InterPro" id="IPR006104">
    <property type="entry name" value="Glyco_hydro_2_N"/>
</dbReference>
<feature type="region of interest" description="Disordered" evidence="4">
    <location>
        <begin position="26"/>
        <end position="51"/>
    </location>
</feature>
<keyword evidence="3" id="KW-0326">Glycosidase</keyword>
<evidence type="ECO:0000256" key="3">
    <source>
        <dbReference type="ARBA" id="ARBA00023295"/>
    </source>
</evidence>